<dbReference type="InterPro" id="IPR051795">
    <property type="entry name" value="Glycosyl_Hydrlase_43"/>
</dbReference>
<keyword evidence="2 4" id="KW-0378">Hydrolase</keyword>
<evidence type="ECO:0000256" key="3">
    <source>
        <dbReference type="ARBA" id="ARBA00023295"/>
    </source>
</evidence>
<feature type="domain" description="Beta-xylosidase C-terminal Concanavalin A-like" evidence="5">
    <location>
        <begin position="351"/>
        <end position="544"/>
    </location>
</feature>
<dbReference type="EMBL" id="ML976982">
    <property type="protein sequence ID" value="KAF1960916.1"/>
    <property type="molecule type" value="Genomic_DNA"/>
</dbReference>
<comment type="similarity">
    <text evidence="1 4">Belongs to the glycosyl hydrolase 43 family.</text>
</comment>
<dbReference type="InterPro" id="IPR041542">
    <property type="entry name" value="GH43_C2"/>
</dbReference>
<protein>
    <submittedName>
        <fullName evidence="6">Arabinanase/levansucrase/invertase</fullName>
    </submittedName>
</protein>
<reference evidence="6" key="1">
    <citation type="journal article" date="2020" name="Stud. Mycol.">
        <title>101 Dothideomycetes genomes: a test case for predicting lifestyles and emergence of pathogens.</title>
        <authorList>
            <person name="Haridas S."/>
            <person name="Albert R."/>
            <person name="Binder M."/>
            <person name="Bloem J."/>
            <person name="Labutti K."/>
            <person name="Salamov A."/>
            <person name="Andreopoulos B."/>
            <person name="Baker S."/>
            <person name="Barry K."/>
            <person name="Bills G."/>
            <person name="Bluhm B."/>
            <person name="Cannon C."/>
            <person name="Castanera R."/>
            <person name="Culley D."/>
            <person name="Daum C."/>
            <person name="Ezra D."/>
            <person name="Gonzalez J."/>
            <person name="Henrissat B."/>
            <person name="Kuo A."/>
            <person name="Liang C."/>
            <person name="Lipzen A."/>
            <person name="Lutzoni F."/>
            <person name="Magnuson J."/>
            <person name="Mondo S."/>
            <person name="Nolan M."/>
            <person name="Ohm R."/>
            <person name="Pangilinan J."/>
            <person name="Park H.-J."/>
            <person name="Ramirez L."/>
            <person name="Alfaro M."/>
            <person name="Sun H."/>
            <person name="Tritt A."/>
            <person name="Yoshinaga Y."/>
            <person name="Zwiers L.-H."/>
            <person name="Turgeon B."/>
            <person name="Goodwin S."/>
            <person name="Spatafora J."/>
            <person name="Crous P."/>
            <person name="Grigoriev I."/>
        </authorList>
    </citation>
    <scope>NUCLEOTIDE SEQUENCE</scope>
    <source>
        <strain evidence="6">CBS 675.92</strain>
    </source>
</reference>
<gene>
    <name evidence="6" type="ORF">CC80DRAFT_580809</name>
</gene>
<dbReference type="Pfam" id="PF04616">
    <property type="entry name" value="Glyco_hydro_43"/>
    <property type="match status" value="1"/>
</dbReference>
<evidence type="ECO:0000256" key="2">
    <source>
        <dbReference type="ARBA" id="ARBA00022801"/>
    </source>
</evidence>
<dbReference type="InterPro" id="IPR013320">
    <property type="entry name" value="ConA-like_dom_sf"/>
</dbReference>
<keyword evidence="3 4" id="KW-0326">Glycosidase</keyword>
<dbReference type="PANTHER" id="PTHR42812">
    <property type="entry name" value="BETA-XYLOSIDASE"/>
    <property type="match status" value="1"/>
</dbReference>
<dbReference type="CDD" id="cd18617">
    <property type="entry name" value="GH43_XynB-like"/>
    <property type="match status" value="1"/>
</dbReference>
<dbReference type="SUPFAM" id="SSF49899">
    <property type="entry name" value="Concanavalin A-like lectins/glucanases"/>
    <property type="match status" value="1"/>
</dbReference>
<dbReference type="Pfam" id="PF17851">
    <property type="entry name" value="GH43_C2"/>
    <property type="match status" value="1"/>
</dbReference>
<dbReference type="GO" id="GO:0005975">
    <property type="term" value="P:carbohydrate metabolic process"/>
    <property type="evidence" value="ECO:0007669"/>
    <property type="project" value="InterPro"/>
</dbReference>
<dbReference type="SUPFAM" id="SSF75005">
    <property type="entry name" value="Arabinanase/levansucrase/invertase"/>
    <property type="match status" value="1"/>
</dbReference>
<dbReference type="InterPro" id="IPR023296">
    <property type="entry name" value="Glyco_hydro_beta-prop_sf"/>
</dbReference>
<keyword evidence="7" id="KW-1185">Reference proteome</keyword>
<dbReference type="OrthoDB" id="2139957at2759"/>
<dbReference type="Proteomes" id="UP000800035">
    <property type="component" value="Unassembled WGS sequence"/>
</dbReference>
<proteinExistence type="inferred from homology"/>
<evidence type="ECO:0000313" key="6">
    <source>
        <dbReference type="EMBL" id="KAF1960916.1"/>
    </source>
</evidence>
<evidence type="ECO:0000256" key="1">
    <source>
        <dbReference type="ARBA" id="ARBA00009865"/>
    </source>
</evidence>
<dbReference type="AlphaFoldDB" id="A0A6A5UDD0"/>
<evidence type="ECO:0000313" key="7">
    <source>
        <dbReference type="Proteomes" id="UP000800035"/>
    </source>
</evidence>
<organism evidence="6 7">
    <name type="scientific">Byssothecium circinans</name>
    <dbReference type="NCBI Taxonomy" id="147558"/>
    <lineage>
        <taxon>Eukaryota</taxon>
        <taxon>Fungi</taxon>
        <taxon>Dikarya</taxon>
        <taxon>Ascomycota</taxon>
        <taxon>Pezizomycotina</taxon>
        <taxon>Dothideomycetes</taxon>
        <taxon>Pleosporomycetidae</taxon>
        <taxon>Pleosporales</taxon>
        <taxon>Massarineae</taxon>
        <taxon>Massarinaceae</taxon>
        <taxon>Byssothecium</taxon>
    </lineage>
</organism>
<evidence type="ECO:0000259" key="5">
    <source>
        <dbReference type="Pfam" id="PF17851"/>
    </source>
</evidence>
<accession>A0A6A5UDD0</accession>
<dbReference type="PANTHER" id="PTHR42812:SF16">
    <property type="entry name" value="HYDROLASE, PUTATIVE (AFU_ORTHOLOGUE AFUA_7G06110)-RELATED"/>
    <property type="match status" value="1"/>
</dbReference>
<name>A0A6A5UDD0_9PLEO</name>
<dbReference type="Gene3D" id="2.115.10.20">
    <property type="entry name" value="Glycosyl hydrolase domain, family 43"/>
    <property type="match status" value="1"/>
</dbReference>
<sequence>MSDPKPQHTPSTPTFTNPILRGFNPDPTICTVPSTPTTPTRYYLSTSTFNYTPSCPIYTSTNLLTWTLIGHALTRPSQLTLRTAEPGAGSWASTLRYRVQEKRFYLITGIFTRYRPRTDERIFPRGFYVWTDDIWNDDAWSDPVYFDNPGRWGRAGAEETKVYLSTTTRIKHRDPQAKLKDFAIHVSEIDLHTGRTLTPPRVIRKSVSGVTEGSHILFKAPYYYLFVAEGGTEAGHQEWVFRSRDGVFGPWEGQGKPLWYNGPNEEVQRTGHADVFQDGEGRWWAVLLGVRPLIGVAMGRWLEPQLGRETFLVKVDWGEDRWPVFNEGGNITILTNGRDAILQTIQRGRTAELGWYTKHTPLTSFHSLTARPNHLRLHGTCYALSSPECPALLLRKQEEYAESFHATLDFGPTRVGYEAGVCVWWDEFSFAAIGVAGVADAGADAEGAVVRRVVWRKPTGSAGKSEVTSTITSPDASPVRLTASANNATYTLSLTKDSSVSSFSFGSEDLAVTPPVGMSFTGAMWGIYACGLGEPVLDPADFSEIYIKNGVLCKAGA</sequence>
<evidence type="ECO:0000256" key="4">
    <source>
        <dbReference type="RuleBase" id="RU361187"/>
    </source>
</evidence>
<dbReference type="InterPro" id="IPR006710">
    <property type="entry name" value="Glyco_hydro_43"/>
</dbReference>
<dbReference type="GO" id="GO:0004553">
    <property type="term" value="F:hydrolase activity, hydrolyzing O-glycosyl compounds"/>
    <property type="evidence" value="ECO:0007669"/>
    <property type="project" value="InterPro"/>
</dbReference>
<dbReference type="Gene3D" id="2.60.120.200">
    <property type="match status" value="1"/>
</dbReference>